<sequence length="53" mass="6134">MIKKYQLILREKGWKGLIAEAGWKVAILLFMFFLIKGLAWLAVIYGGVKWFSS</sequence>
<comment type="caution">
    <text evidence="2">The sequence shown here is derived from an EMBL/GenBank/DDBJ whole genome shotgun (WGS) entry which is preliminary data.</text>
</comment>
<keyword evidence="3" id="KW-1185">Reference proteome</keyword>
<accession>A0A401XME4</accession>
<evidence type="ECO:0000313" key="2">
    <source>
        <dbReference type="EMBL" id="GCD78187.1"/>
    </source>
</evidence>
<keyword evidence="1" id="KW-0812">Transmembrane</keyword>
<feature type="transmembrane region" description="Helical" evidence="1">
    <location>
        <begin position="21"/>
        <end position="48"/>
    </location>
</feature>
<dbReference type="Proteomes" id="UP000286715">
    <property type="component" value="Unassembled WGS sequence"/>
</dbReference>
<evidence type="ECO:0000313" key="3">
    <source>
        <dbReference type="Proteomes" id="UP000286715"/>
    </source>
</evidence>
<proteinExistence type="predicted"/>
<dbReference type="EMBL" id="BHZE01000018">
    <property type="protein sequence ID" value="GCD78187.1"/>
    <property type="molecule type" value="Genomic_DNA"/>
</dbReference>
<evidence type="ECO:0000256" key="1">
    <source>
        <dbReference type="SAM" id="Phobius"/>
    </source>
</evidence>
<gene>
    <name evidence="2" type="ORF">JCM31826_16690</name>
</gene>
<protein>
    <submittedName>
        <fullName evidence="2">Uncharacterized protein</fullName>
    </submittedName>
</protein>
<dbReference type="RefSeq" id="WP_160160568.1">
    <property type="nucleotide sequence ID" value="NZ_BHZE01000018.1"/>
</dbReference>
<organism evidence="2 3">
    <name type="scientific">Thermaurantimonas aggregans</name>
    <dbReference type="NCBI Taxonomy" id="2173829"/>
    <lineage>
        <taxon>Bacteria</taxon>
        <taxon>Pseudomonadati</taxon>
        <taxon>Bacteroidota</taxon>
        <taxon>Flavobacteriia</taxon>
        <taxon>Flavobacteriales</taxon>
        <taxon>Schleiferiaceae</taxon>
        <taxon>Thermaurantimonas</taxon>
    </lineage>
</organism>
<keyword evidence="1" id="KW-0472">Membrane</keyword>
<name>A0A401XME4_9FLAO</name>
<reference evidence="2 3" key="1">
    <citation type="submission" date="2018-11" db="EMBL/GenBank/DDBJ databases">
        <title>Schleiferia aggregans sp. nov., a moderately thermophilic heterotrophic bacterium isolated from microbial mats at a terrestrial hot spring.</title>
        <authorList>
            <person name="Iino T."/>
            <person name="Ohkuma M."/>
            <person name="Haruta S."/>
        </authorList>
    </citation>
    <scope>NUCLEOTIDE SEQUENCE [LARGE SCALE GENOMIC DNA]</scope>
    <source>
        <strain evidence="2 3">LA</strain>
    </source>
</reference>
<keyword evidence="1" id="KW-1133">Transmembrane helix</keyword>
<dbReference type="AlphaFoldDB" id="A0A401XME4"/>